<dbReference type="OrthoDB" id="4022940at2759"/>
<protein>
    <submittedName>
        <fullName evidence="2">Uncharacterized protein</fullName>
    </submittedName>
</protein>
<accession>A0A1E4RN61</accession>
<keyword evidence="3" id="KW-1185">Reference proteome</keyword>
<dbReference type="Proteomes" id="UP000095085">
    <property type="component" value="Unassembled WGS sequence"/>
</dbReference>
<proteinExistence type="predicted"/>
<dbReference type="GeneID" id="30995351"/>
<name>A0A1E4RN61_9ASCO</name>
<dbReference type="RefSeq" id="XP_020077698.1">
    <property type="nucleotide sequence ID" value="XM_020220801.1"/>
</dbReference>
<reference evidence="3" key="1">
    <citation type="submission" date="2016-05" db="EMBL/GenBank/DDBJ databases">
        <title>Comparative genomics of biotechnologically important yeasts.</title>
        <authorList>
            <consortium name="DOE Joint Genome Institute"/>
            <person name="Riley R."/>
            <person name="Haridas S."/>
            <person name="Wolfe K.H."/>
            <person name="Lopes M.R."/>
            <person name="Hittinger C.T."/>
            <person name="Goker M."/>
            <person name="Salamov A."/>
            <person name="Wisecaver J."/>
            <person name="Long T.M."/>
            <person name="Aerts A.L."/>
            <person name="Barry K."/>
            <person name="Choi C."/>
            <person name="Clum A."/>
            <person name="Coughlan A.Y."/>
            <person name="Deshpande S."/>
            <person name="Douglass A.P."/>
            <person name="Hanson S.J."/>
            <person name="Klenk H.-P."/>
            <person name="Labutti K."/>
            <person name="Lapidus A."/>
            <person name="Lindquist E."/>
            <person name="Lipzen A."/>
            <person name="Meier-Kolthoff J.P."/>
            <person name="Ohm R.A."/>
            <person name="Otillar R.P."/>
            <person name="Pangilinan J."/>
            <person name="Peng Y."/>
            <person name="Rokas A."/>
            <person name="Rosa C.A."/>
            <person name="Scheuner C."/>
            <person name="Sibirny A.A."/>
            <person name="Slot J.C."/>
            <person name="Stielow J.B."/>
            <person name="Sun H."/>
            <person name="Kurtzman C.P."/>
            <person name="Blackwell M."/>
            <person name="Grigoriev I.V."/>
            <person name="Jeffries T.W."/>
        </authorList>
    </citation>
    <scope>NUCLEOTIDE SEQUENCE [LARGE SCALE GENOMIC DNA]</scope>
    <source>
        <strain evidence="3">NRRL Y-1933</strain>
    </source>
</reference>
<sequence length="356" mass="41433">MSIEDVANFIKINYINDNLNSVTTPAGPIILSDTENKSPGKREKLKKLSSSKYNTSQSFNAFPLIDKFSEDHLDDFKIREISQDLLTFFYRCMIMFQKDYQAQARQQAPRKTSTITNYSSIDEYRIPQFEQIESLEKDWEIISQQWSYFNNTIRFNILNMFYPLQSYIYNVSIQRYNTDPQNSFDIEIENILLLAFRDVIILPVLMARKKIYEDFKHQQLSQQQAPTSTSSSIQHQNSIIEDEQYAQKVNYPNGLPMQSSASSISFSPYDSSHHKLRATPSSNRQHASSYTSRDLDRLKTKEKKIFQKDDGRLSRNIINCFGVIVCHSYGESGNTDGEQHIRDSIFNDAFTWITNI</sequence>
<evidence type="ECO:0000313" key="2">
    <source>
        <dbReference type="EMBL" id="ODV68631.1"/>
    </source>
</evidence>
<gene>
    <name evidence="2" type="ORF">HYPBUDRAFT_152021</name>
</gene>
<feature type="region of interest" description="Disordered" evidence="1">
    <location>
        <begin position="266"/>
        <end position="295"/>
    </location>
</feature>
<evidence type="ECO:0000256" key="1">
    <source>
        <dbReference type="SAM" id="MobiDB-lite"/>
    </source>
</evidence>
<dbReference type="AlphaFoldDB" id="A0A1E4RN61"/>
<organism evidence="2 3">
    <name type="scientific">Hyphopichia burtonii NRRL Y-1933</name>
    <dbReference type="NCBI Taxonomy" id="984485"/>
    <lineage>
        <taxon>Eukaryota</taxon>
        <taxon>Fungi</taxon>
        <taxon>Dikarya</taxon>
        <taxon>Ascomycota</taxon>
        <taxon>Saccharomycotina</taxon>
        <taxon>Pichiomycetes</taxon>
        <taxon>Debaryomycetaceae</taxon>
        <taxon>Hyphopichia</taxon>
    </lineage>
</organism>
<evidence type="ECO:0000313" key="3">
    <source>
        <dbReference type="Proteomes" id="UP000095085"/>
    </source>
</evidence>
<dbReference type="EMBL" id="KV454539">
    <property type="protein sequence ID" value="ODV68631.1"/>
    <property type="molecule type" value="Genomic_DNA"/>
</dbReference>
<feature type="compositionally biased region" description="Polar residues" evidence="1">
    <location>
        <begin position="279"/>
        <end position="292"/>
    </location>
</feature>